<proteinExistence type="predicted"/>
<accession>A0AAD9L7E9</accession>
<protein>
    <submittedName>
        <fullName evidence="2">Uncharacterized protein</fullName>
    </submittedName>
</protein>
<dbReference type="Pfam" id="PF15370">
    <property type="entry name" value="NOPCHAP1"/>
    <property type="match status" value="1"/>
</dbReference>
<gene>
    <name evidence="2" type="ORF">DB88DRAFT_483370</name>
</gene>
<evidence type="ECO:0000256" key="1">
    <source>
        <dbReference type="SAM" id="MobiDB-lite"/>
    </source>
</evidence>
<reference evidence="2" key="1">
    <citation type="submission" date="2023-02" db="EMBL/GenBank/DDBJ databases">
        <title>Identification and recombinant expression of a fungal hydrolase from Papiliotrema laurentii that hydrolyzes apple cutin and clears colloidal polyester polyurethane.</title>
        <authorList>
            <consortium name="DOE Joint Genome Institute"/>
            <person name="Roman V.A."/>
            <person name="Bojanowski C."/>
            <person name="Crable B.R."/>
            <person name="Wagner D.N."/>
            <person name="Hung C.S."/>
            <person name="Nadeau L.J."/>
            <person name="Schratz L."/>
            <person name="Haridas S."/>
            <person name="Pangilinan J."/>
            <person name="Lipzen A."/>
            <person name="Na H."/>
            <person name="Yan M."/>
            <person name="Ng V."/>
            <person name="Grigoriev I.V."/>
            <person name="Spatafora J.W."/>
            <person name="Barlow D."/>
            <person name="Biffinger J."/>
            <person name="Kelley-Loughnane N."/>
            <person name="Varaljay V.A."/>
            <person name="Crookes-Goodson W.J."/>
        </authorList>
    </citation>
    <scope>NUCLEOTIDE SEQUENCE</scope>
    <source>
        <strain evidence="2">5307AH</strain>
    </source>
</reference>
<dbReference type="EMBL" id="JAODAN010000003">
    <property type="protein sequence ID" value="KAK1925269.1"/>
    <property type="molecule type" value="Genomic_DNA"/>
</dbReference>
<feature type="compositionally biased region" description="Polar residues" evidence="1">
    <location>
        <begin position="1"/>
        <end position="10"/>
    </location>
</feature>
<dbReference type="PANTHER" id="PTHR28674">
    <property type="entry name" value="SIMILAR TO DNA SEGMENT, CHR 10, WAYNE STATE UNIVERSITY 102,-EXPRESSED"/>
    <property type="match status" value="1"/>
</dbReference>
<dbReference type="InterPro" id="IPR027921">
    <property type="entry name" value="NOPCHAP1"/>
</dbReference>
<dbReference type="Proteomes" id="UP001182556">
    <property type="component" value="Unassembled WGS sequence"/>
</dbReference>
<evidence type="ECO:0000313" key="3">
    <source>
        <dbReference type="Proteomes" id="UP001182556"/>
    </source>
</evidence>
<dbReference type="GO" id="GO:0062064">
    <property type="term" value="F:box C/D methylation guide snoRNP complex binding"/>
    <property type="evidence" value="ECO:0007669"/>
    <property type="project" value="TreeGrafter"/>
</dbReference>
<dbReference type="PANTHER" id="PTHR28674:SF1">
    <property type="entry name" value="NOP PROTEIN CHAPERONE 1"/>
    <property type="match status" value="1"/>
</dbReference>
<feature type="compositionally biased region" description="Low complexity" evidence="1">
    <location>
        <begin position="145"/>
        <end position="156"/>
    </location>
</feature>
<sequence length="165" mass="17639">MSGGKQTNESPRPLLDVESPEDRQTRLGALLSSISASSPQTSPSPSAIPKEPSRPFAMPESSVLARARAFLPMMATSNEELLKQDPGAVNIENTEGDERVIAMDVNLGVFDVNGKPRGDLGPEIDLPEQQENEDMDQNSDDSEESNSASSSSSSSDSDAEETKED</sequence>
<organism evidence="2 3">
    <name type="scientific">Papiliotrema laurentii</name>
    <name type="common">Cryptococcus laurentii</name>
    <dbReference type="NCBI Taxonomy" id="5418"/>
    <lineage>
        <taxon>Eukaryota</taxon>
        <taxon>Fungi</taxon>
        <taxon>Dikarya</taxon>
        <taxon>Basidiomycota</taxon>
        <taxon>Agaricomycotina</taxon>
        <taxon>Tremellomycetes</taxon>
        <taxon>Tremellales</taxon>
        <taxon>Rhynchogastremaceae</taxon>
        <taxon>Papiliotrema</taxon>
    </lineage>
</organism>
<evidence type="ECO:0000313" key="2">
    <source>
        <dbReference type="EMBL" id="KAK1925269.1"/>
    </source>
</evidence>
<feature type="compositionally biased region" description="Low complexity" evidence="1">
    <location>
        <begin position="32"/>
        <end position="49"/>
    </location>
</feature>
<feature type="region of interest" description="Disordered" evidence="1">
    <location>
        <begin position="1"/>
        <end position="60"/>
    </location>
</feature>
<dbReference type="GO" id="GO:0000492">
    <property type="term" value="P:box C/D snoRNP assembly"/>
    <property type="evidence" value="ECO:0007669"/>
    <property type="project" value="InterPro"/>
</dbReference>
<comment type="caution">
    <text evidence="2">The sequence shown here is derived from an EMBL/GenBank/DDBJ whole genome shotgun (WGS) entry which is preliminary data.</text>
</comment>
<name>A0AAD9L7E9_PAPLA</name>
<feature type="region of interest" description="Disordered" evidence="1">
    <location>
        <begin position="112"/>
        <end position="165"/>
    </location>
</feature>
<dbReference type="AlphaFoldDB" id="A0AAD9L7E9"/>
<feature type="compositionally biased region" description="Acidic residues" evidence="1">
    <location>
        <begin position="125"/>
        <end position="144"/>
    </location>
</feature>
<keyword evidence="3" id="KW-1185">Reference proteome</keyword>